<evidence type="ECO:0000256" key="1">
    <source>
        <dbReference type="SAM" id="Phobius"/>
    </source>
</evidence>
<keyword evidence="1" id="KW-1133">Transmembrane helix</keyword>
<sequence length="76" mass="8914">MEPEVREFLKRVSMSLGIGLFWMILNSTFGIMFDFAFIHDSVTVGNIVFYIWFIASFAFLLWFIVRLWKKPINTGG</sequence>
<accession>A0A931GXD5</accession>
<protein>
    <submittedName>
        <fullName evidence="2">Uncharacterized protein</fullName>
    </submittedName>
</protein>
<evidence type="ECO:0000313" key="2">
    <source>
        <dbReference type="EMBL" id="MBG9375434.1"/>
    </source>
</evidence>
<comment type="caution">
    <text evidence="2">The sequence shown here is derived from an EMBL/GenBank/DDBJ whole genome shotgun (WGS) entry which is preliminary data.</text>
</comment>
<keyword evidence="1" id="KW-0472">Membrane</keyword>
<feature type="transmembrane region" description="Helical" evidence="1">
    <location>
        <begin position="12"/>
        <end position="38"/>
    </location>
</feature>
<dbReference type="EMBL" id="JADWYR010000001">
    <property type="protein sequence ID" value="MBG9375434.1"/>
    <property type="molecule type" value="Genomic_DNA"/>
</dbReference>
<reference evidence="2" key="1">
    <citation type="submission" date="2020-11" db="EMBL/GenBank/DDBJ databases">
        <title>Bacterial whole genome sequence for Panacibacter sp. DH6.</title>
        <authorList>
            <person name="Le V."/>
            <person name="Ko S."/>
            <person name="Ahn C.-Y."/>
            <person name="Oh H.-M."/>
        </authorList>
    </citation>
    <scope>NUCLEOTIDE SEQUENCE</scope>
    <source>
        <strain evidence="2">DH6</strain>
    </source>
</reference>
<keyword evidence="1" id="KW-0812">Transmembrane</keyword>
<name>A0A931GXD5_9BACT</name>
<evidence type="ECO:0000313" key="3">
    <source>
        <dbReference type="Proteomes" id="UP000628448"/>
    </source>
</evidence>
<gene>
    <name evidence="2" type="ORF">I5907_04265</name>
</gene>
<proteinExistence type="predicted"/>
<dbReference type="AlphaFoldDB" id="A0A931GXD5"/>
<dbReference type="RefSeq" id="WP_196989486.1">
    <property type="nucleotide sequence ID" value="NZ_JADWYR010000001.1"/>
</dbReference>
<dbReference type="Proteomes" id="UP000628448">
    <property type="component" value="Unassembled WGS sequence"/>
</dbReference>
<keyword evidence="3" id="KW-1185">Reference proteome</keyword>
<feature type="transmembrane region" description="Helical" evidence="1">
    <location>
        <begin position="44"/>
        <end position="65"/>
    </location>
</feature>
<organism evidence="2 3">
    <name type="scientific">Panacibacter microcysteis</name>
    <dbReference type="NCBI Taxonomy" id="2793269"/>
    <lineage>
        <taxon>Bacteria</taxon>
        <taxon>Pseudomonadati</taxon>
        <taxon>Bacteroidota</taxon>
        <taxon>Chitinophagia</taxon>
        <taxon>Chitinophagales</taxon>
        <taxon>Chitinophagaceae</taxon>
        <taxon>Panacibacter</taxon>
    </lineage>
</organism>